<dbReference type="InterPro" id="IPR027417">
    <property type="entry name" value="P-loop_NTPase"/>
</dbReference>
<dbReference type="InterPro" id="IPR003593">
    <property type="entry name" value="AAA+_ATPase"/>
</dbReference>
<feature type="domain" description="ABC transporter" evidence="7">
    <location>
        <begin position="4"/>
        <end position="238"/>
    </location>
</feature>
<dbReference type="SMART" id="SM00382">
    <property type="entry name" value="AAA"/>
    <property type="match status" value="1"/>
</dbReference>
<dbReference type="SUPFAM" id="SSF52540">
    <property type="entry name" value="P-loop containing nucleoside triphosphate hydrolases"/>
    <property type="match status" value="1"/>
</dbReference>
<evidence type="ECO:0000256" key="4">
    <source>
        <dbReference type="ARBA" id="ARBA00022840"/>
    </source>
</evidence>
<gene>
    <name evidence="8" type="ORF">WKW79_30515</name>
</gene>
<dbReference type="EMBL" id="JBBKZS010000021">
    <property type="protein sequence ID" value="MEJ8858939.1"/>
    <property type="molecule type" value="Genomic_DNA"/>
</dbReference>
<keyword evidence="5" id="KW-1278">Translocase</keyword>
<accession>A0ABU8XH46</accession>
<protein>
    <submittedName>
        <fullName evidence="8">ABC transporter ATP-binding protein</fullName>
    </submittedName>
</protein>
<dbReference type="Proteomes" id="UP001367030">
    <property type="component" value="Unassembled WGS sequence"/>
</dbReference>
<keyword evidence="1" id="KW-0813">Transport</keyword>
<keyword evidence="3" id="KW-0547">Nucleotide-binding</keyword>
<dbReference type="InterPro" id="IPR012340">
    <property type="entry name" value="NA-bd_OB-fold"/>
</dbReference>
<organism evidence="8 9">
    <name type="scientific">Variovorax robiniae</name>
    <dbReference type="NCBI Taxonomy" id="1836199"/>
    <lineage>
        <taxon>Bacteria</taxon>
        <taxon>Pseudomonadati</taxon>
        <taxon>Pseudomonadota</taxon>
        <taxon>Betaproteobacteria</taxon>
        <taxon>Burkholderiales</taxon>
        <taxon>Comamonadaceae</taxon>
        <taxon>Variovorax</taxon>
    </lineage>
</organism>
<dbReference type="PANTHER" id="PTHR43875:SF15">
    <property type="entry name" value="TREHALOSE IMPORT ATP-BINDING PROTEIN SUGC"/>
    <property type="match status" value="1"/>
</dbReference>
<dbReference type="PROSITE" id="PS00211">
    <property type="entry name" value="ABC_TRANSPORTER_1"/>
    <property type="match status" value="1"/>
</dbReference>
<keyword evidence="6" id="KW-0472">Membrane</keyword>
<dbReference type="Pfam" id="PF08402">
    <property type="entry name" value="TOBE_2"/>
    <property type="match status" value="1"/>
</dbReference>
<comment type="caution">
    <text evidence="8">The sequence shown here is derived from an EMBL/GenBank/DDBJ whole genome shotgun (WGS) entry which is preliminary data.</text>
</comment>
<evidence type="ECO:0000256" key="3">
    <source>
        <dbReference type="ARBA" id="ARBA00022741"/>
    </source>
</evidence>
<keyword evidence="2" id="KW-1003">Cell membrane</keyword>
<name>A0ABU8XH46_9BURK</name>
<dbReference type="InterPro" id="IPR017871">
    <property type="entry name" value="ABC_transporter-like_CS"/>
</dbReference>
<dbReference type="PROSITE" id="PS50893">
    <property type="entry name" value="ABC_TRANSPORTER_2"/>
    <property type="match status" value="1"/>
</dbReference>
<reference evidence="8 9" key="1">
    <citation type="submission" date="2024-03" db="EMBL/GenBank/DDBJ databases">
        <title>Novel species of the genus Variovorax.</title>
        <authorList>
            <person name="Liu Q."/>
            <person name="Xin Y.-H."/>
        </authorList>
    </citation>
    <scope>NUCLEOTIDE SEQUENCE [LARGE SCALE GENOMIC DNA]</scope>
    <source>
        <strain evidence="8 9">KACC 18901</strain>
    </source>
</reference>
<proteinExistence type="predicted"/>
<dbReference type="Pfam" id="PF00005">
    <property type="entry name" value="ABC_tran"/>
    <property type="match status" value="1"/>
</dbReference>
<dbReference type="InterPro" id="IPR003439">
    <property type="entry name" value="ABC_transporter-like_ATP-bd"/>
</dbReference>
<evidence type="ECO:0000256" key="6">
    <source>
        <dbReference type="ARBA" id="ARBA00023136"/>
    </source>
</evidence>
<dbReference type="Gene3D" id="3.40.50.300">
    <property type="entry name" value="P-loop containing nucleotide triphosphate hydrolases"/>
    <property type="match status" value="1"/>
</dbReference>
<evidence type="ECO:0000313" key="8">
    <source>
        <dbReference type="EMBL" id="MEJ8858939.1"/>
    </source>
</evidence>
<dbReference type="PANTHER" id="PTHR43875">
    <property type="entry name" value="MALTODEXTRIN IMPORT ATP-BINDING PROTEIN MSMX"/>
    <property type="match status" value="1"/>
</dbReference>
<dbReference type="InterPro" id="IPR047641">
    <property type="entry name" value="ABC_transpr_MalK/UgpC-like"/>
</dbReference>
<sequence length="395" mass="43552">MAGLRVEGIEKAFGRGERAVRAVCDLSFDVADREFVFLLGPSGAGKTTTLRTIAGLEQPDAGRVLINGSDMTWAAPRERNVAMVYDKNSLYPHLSVFENMAYPLRLQRLAEPELRERVMGVAKILQIERMLERRPRELSGGQQQRVAIGRMLVRRADLFLMDEPISHLDAKLRAHMRLEFKKLQREFQSTILYVSHDQLEAMTMGDRIVVMNEGVVQQIGPPRTIFDRPANRFVAGFVGEPSMNIADCTLEDAGGAATLRFGHQRLALDRDWLDAAGLGNAPARALSLGIRPQHLSLAPQAEQGAPNVIRGEVYAAETLGSETILDVEADGVIFRAWIRNSALGRAPAIGEAIGLQVDPRAIYLFDRDSGKTLAFADLSRLDDAHALSSPSPLIH</sequence>
<dbReference type="InterPro" id="IPR013611">
    <property type="entry name" value="Transp-assoc_OB_typ2"/>
</dbReference>
<keyword evidence="4 8" id="KW-0067">ATP-binding</keyword>
<dbReference type="GO" id="GO:0005524">
    <property type="term" value="F:ATP binding"/>
    <property type="evidence" value="ECO:0007669"/>
    <property type="project" value="UniProtKB-KW"/>
</dbReference>
<evidence type="ECO:0000256" key="5">
    <source>
        <dbReference type="ARBA" id="ARBA00022967"/>
    </source>
</evidence>
<dbReference type="Gene3D" id="2.40.50.140">
    <property type="entry name" value="Nucleic acid-binding proteins"/>
    <property type="match status" value="1"/>
</dbReference>
<dbReference type="SUPFAM" id="SSF50331">
    <property type="entry name" value="MOP-like"/>
    <property type="match status" value="1"/>
</dbReference>
<dbReference type="RefSeq" id="WP_340338990.1">
    <property type="nucleotide sequence ID" value="NZ_JBBKZS010000021.1"/>
</dbReference>
<dbReference type="InterPro" id="IPR008995">
    <property type="entry name" value="Mo/tungstate-bd_C_term_dom"/>
</dbReference>
<evidence type="ECO:0000256" key="2">
    <source>
        <dbReference type="ARBA" id="ARBA00022475"/>
    </source>
</evidence>
<dbReference type="Gene3D" id="2.40.50.100">
    <property type="match status" value="1"/>
</dbReference>
<evidence type="ECO:0000256" key="1">
    <source>
        <dbReference type="ARBA" id="ARBA00022448"/>
    </source>
</evidence>
<evidence type="ECO:0000313" key="9">
    <source>
        <dbReference type="Proteomes" id="UP001367030"/>
    </source>
</evidence>
<evidence type="ECO:0000259" key="7">
    <source>
        <dbReference type="PROSITE" id="PS50893"/>
    </source>
</evidence>
<keyword evidence="9" id="KW-1185">Reference proteome</keyword>